<feature type="domain" description="Endonuclease GajA/Old nuclease/RecF-like AAA" evidence="1">
    <location>
        <begin position="1"/>
        <end position="402"/>
    </location>
</feature>
<evidence type="ECO:0008006" key="5">
    <source>
        <dbReference type="Google" id="ProtNLM"/>
    </source>
</evidence>
<evidence type="ECO:0000313" key="4">
    <source>
        <dbReference type="Proteomes" id="UP000216195"/>
    </source>
</evidence>
<dbReference type="Pfam" id="PF13175">
    <property type="entry name" value="AAA_15"/>
    <property type="match status" value="1"/>
</dbReference>
<feature type="domain" description="OLD protein-like TOPRIM" evidence="2">
    <location>
        <begin position="473"/>
        <end position="539"/>
    </location>
</feature>
<reference evidence="3 4" key="1">
    <citation type="submission" date="2017-04" db="EMBL/GenBank/DDBJ databases">
        <title>Kefir bacterial isolates.</title>
        <authorList>
            <person name="Kim Y."/>
            <person name="Blasche S."/>
            <person name="Patil K.R."/>
        </authorList>
    </citation>
    <scope>NUCLEOTIDE SEQUENCE [LARGE SCALE GENOMIC DNA]</scope>
    <source>
        <strain evidence="3 4">OG2-1</strain>
    </source>
</reference>
<proteinExistence type="predicted"/>
<dbReference type="RefSeq" id="WP_095343521.1">
    <property type="nucleotide sequence ID" value="NZ_JBKQBG010000002.1"/>
</dbReference>
<evidence type="ECO:0000259" key="1">
    <source>
        <dbReference type="Pfam" id="PF13175"/>
    </source>
</evidence>
<dbReference type="Pfam" id="PF20469">
    <property type="entry name" value="OLD-like_TOPRIM"/>
    <property type="match status" value="1"/>
</dbReference>
<dbReference type="CDD" id="cd01026">
    <property type="entry name" value="TOPRIM_OLD"/>
    <property type="match status" value="1"/>
</dbReference>
<gene>
    <name evidence="3" type="ORF">B8W87_06080</name>
</gene>
<organism evidence="3 4">
    <name type="scientific">Rothia dentocariosa</name>
    <dbReference type="NCBI Taxonomy" id="2047"/>
    <lineage>
        <taxon>Bacteria</taxon>
        <taxon>Bacillati</taxon>
        <taxon>Actinomycetota</taxon>
        <taxon>Actinomycetes</taxon>
        <taxon>Micrococcales</taxon>
        <taxon>Micrococcaceae</taxon>
        <taxon>Rothia</taxon>
    </lineage>
</organism>
<protein>
    <recommendedName>
        <fullName evidence="5">ATP-dependent endonuclease</fullName>
    </recommendedName>
</protein>
<dbReference type="EMBL" id="NCWU01000005">
    <property type="protein sequence ID" value="PAK85742.1"/>
    <property type="molecule type" value="Genomic_DNA"/>
</dbReference>
<dbReference type="InterPro" id="IPR034139">
    <property type="entry name" value="TOPRIM_OLD"/>
</dbReference>
<dbReference type="InterPro" id="IPR051396">
    <property type="entry name" value="Bact_Antivir_Def_Nuclease"/>
</dbReference>
<accession>A0AAE5KNU1</accession>
<evidence type="ECO:0000259" key="2">
    <source>
        <dbReference type="Pfam" id="PF20469"/>
    </source>
</evidence>
<dbReference type="PANTHER" id="PTHR43581">
    <property type="entry name" value="ATP/GTP PHOSPHATASE"/>
    <property type="match status" value="1"/>
</dbReference>
<dbReference type="Gene3D" id="3.40.50.300">
    <property type="entry name" value="P-loop containing nucleotide triphosphate hydrolases"/>
    <property type="match status" value="1"/>
</dbReference>
<dbReference type="PANTHER" id="PTHR43581:SF4">
    <property type="entry name" value="ATP_GTP PHOSPHATASE"/>
    <property type="match status" value="1"/>
</dbReference>
<evidence type="ECO:0000313" key="3">
    <source>
        <dbReference type="EMBL" id="PAK85742.1"/>
    </source>
</evidence>
<dbReference type="InterPro" id="IPR027417">
    <property type="entry name" value="P-loop_NTPase"/>
</dbReference>
<dbReference type="Proteomes" id="UP000216195">
    <property type="component" value="Unassembled WGS sequence"/>
</dbReference>
<dbReference type="InterPro" id="IPR041685">
    <property type="entry name" value="AAA_GajA/Old/RecF-like"/>
</dbReference>
<comment type="caution">
    <text evidence="3">The sequence shown here is derived from an EMBL/GenBank/DDBJ whole genome shotgun (WGS) entry which is preliminary data.</text>
</comment>
<dbReference type="AlphaFoldDB" id="A0AAE5KNU1"/>
<dbReference type="SUPFAM" id="SSF52540">
    <property type="entry name" value="P-loop containing nucleoside triphosphate hydrolases"/>
    <property type="match status" value="1"/>
</dbReference>
<sequence length="667" mass="75617">MRIQHVKIRNFRAVKEFDGEFGNITSFIGYNGSGKSSIIRAINWFFEGHPLNEYDYFKDSSGKQSNEISVEIKFISLTESEKLKFKKYVKDDSMTIMRSQNLGEAKSKLFGSPNIIPEIENIRAISGLPKQRNELHELLKNGEILASNEDTQIINNKKSTRTEFDNLLIRLEMYSENFNKYEMRKMEEATDFQGFSGGSEIRDAVGFVFLPAGGDMTEEFESSNRGSAMNVLIGTLLKDTLASSIESWQKEHTEILQELEDKIKIDSKEEISKKEKLINSRLSMFLPGVNFKLDPSLDNWSPKPAAFARPTISNEGQEFPIENQGHGVQRATLLALLQAIADGRARDNESIDSSSLVICIEEPEVYQHPQQSRAIARSFREAAHIEGANVQFIYATHSQHFVDFDNLKSTYRVVGSRNGTSVYQASNHIIPYISEEDKKVMSKKKLKQKSKGFNLSNDLAILKYSRKAIIEGLFARSCLIVEGDTDQFIFENMPVDSLGRNLESYGVSVINANGCQELWKVAFIFHSYGIPVYILHDGDSDSSRAKGNDTLRSWESRVNEFIKMGRKDGNISPITKEPMSKEFDIVEWKKDRVSGCFGKYMGLLQDDLECELNKWGSFMQEASRIGINDLRSCKEAGRYLRALNGAKFSDIPSSLWEISKKVLNICQ</sequence>
<name>A0AAE5KNU1_9MICC</name>